<dbReference type="Pfam" id="PF13439">
    <property type="entry name" value="Glyco_transf_4"/>
    <property type="match status" value="1"/>
</dbReference>
<accession>A0A7W9F0M1</accession>
<dbReference type="PANTHER" id="PTHR45947">
    <property type="entry name" value="SULFOQUINOVOSYL TRANSFERASE SQD2"/>
    <property type="match status" value="1"/>
</dbReference>
<dbReference type="GO" id="GO:0016757">
    <property type="term" value="F:glycosyltransferase activity"/>
    <property type="evidence" value="ECO:0007669"/>
    <property type="project" value="TreeGrafter"/>
</dbReference>
<protein>
    <submittedName>
        <fullName evidence="3">Glycosyltransferase involved in cell wall biosynthesis</fullName>
    </submittedName>
</protein>
<sequence length="378" mass="40832">MRIAICSDAWAPQVNGVVRTLRTTAAEVVARGHVVDMITPDLFRTVPCPSYPEIRLALGCGRAVARTLSAADPDAVHIATEGPIGWAARRWCIDRGMPFTTSFHTRFPDYVALRTRLPADWFWPLLRRFHGEAANVLAATARLEDELHGRGILRTHRWSRGVDLSLFTPGDAVPAALTDLPRPFLLHVGRVAVEKNIGAFLDVDRPGTKIVVGYGPALATLRAAHPDVLFLGALHGAELAAVYRAAEVLVFPSRTDTFGLVMVEALASGVPVAGYPVQGPLDVVGIEGVGLSGGTRPIGALDEDLGVAIDRAMWADRVACADYGRGFSWAASTDQFLAGLRPRTRLPTDPVPLRRRTRRPTAMPVRRPAFAKDSAKPA</sequence>
<dbReference type="Pfam" id="PF13692">
    <property type="entry name" value="Glyco_trans_1_4"/>
    <property type="match status" value="1"/>
</dbReference>
<evidence type="ECO:0000313" key="3">
    <source>
        <dbReference type="EMBL" id="MBB5728373.1"/>
    </source>
</evidence>
<dbReference type="EMBL" id="JACIJR010000002">
    <property type="protein sequence ID" value="MBB5728373.1"/>
    <property type="molecule type" value="Genomic_DNA"/>
</dbReference>
<dbReference type="SUPFAM" id="SSF53756">
    <property type="entry name" value="UDP-Glycosyltransferase/glycogen phosphorylase"/>
    <property type="match status" value="1"/>
</dbReference>
<dbReference type="InterPro" id="IPR028098">
    <property type="entry name" value="Glyco_trans_4-like_N"/>
</dbReference>
<dbReference type="RefSeq" id="WP_157177233.1">
    <property type="nucleotide sequence ID" value="NZ_BMJP01000001.1"/>
</dbReference>
<reference evidence="3 4" key="1">
    <citation type="submission" date="2020-08" db="EMBL/GenBank/DDBJ databases">
        <title>Genomic Encyclopedia of Type Strains, Phase IV (KMG-IV): sequencing the most valuable type-strain genomes for metagenomic binning, comparative biology and taxonomic classification.</title>
        <authorList>
            <person name="Goeker M."/>
        </authorList>
    </citation>
    <scope>NUCLEOTIDE SEQUENCE [LARGE SCALE GENOMIC DNA]</scope>
    <source>
        <strain evidence="3 4">DSM 103336</strain>
    </source>
</reference>
<evidence type="ECO:0000256" key="1">
    <source>
        <dbReference type="SAM" id="MobiDB-lite"/>
    </source>
</evidence>
<keyword evidence="4" id="KW-1185">Reference proteome</keyword>
<name>A0A7W9F0M1_9SPHN</name>
<organism evidence="3 4">
    <name type="scientific">Sphingomonas prati</name>
    <dbReference type="NCBI Taxonomy" id="1843237"/>
    <lineage>
        <taxon>Bacteria</taxon>
        <taxon>Pseudomonadati</taxon>
        <taxon>Pseudomonadota</taxon>
        <taxon>Alphaproteobacteria</taxon>
        <taxon>Sphingomonadales</taxon>
        <taxon>Sphingomonadaceae</taxon>
        <taxon>Sphingomonas</taxon>
    </lineage>
</organism>
<evidence type="ECO:0000259" key="2">
    <source>
        <dbReference type="Pfam" id="PF13439"/>
    </source>
</evidence>
<dbReference type="InterPro" id="IPR050194">
    <property type="entry name" value="Glycosyltransferase_grp1"/>
</dbReference>
<dbReference type="OrthoDB" id="9790710at2"/>
<dbReference type="Proteomes" id="UP000546701">
    <property type="component" value="Unassembled WGS sequence"/>
</dbReference>
<dbReference type="CDD" id="cd03814">
    <property type="entry name" value="GT4-like"/>
    <property type="match status" value="1"/>
</dbReference>
<dbReference type="AlphaFoldDB" id="A0A7W9F0M1"/>
<evidence type="ECO:0000313" key="4">
    <source>
        <dbReference type="Proteomes" id="UP000546701"/>
    </source>
</evidence>
<keyword evidence="3" id="KW-0808">Transferase</keyword>
<gene>
    <name evidence="3" type="ORF">FHS99_000843</name>
</gene>
<feature type="domain" description="Glycosyltransferase subfamily 4-like N-terminal" evidence="2">
    <location>
        <begin position="14"/>
        <end position="165"/>
    </location>
</feature>
<proteinExistence type="predicted"/>
<dbReference type="PANTHER" id="PTHR45947:SF3">
    <property type="entry name" value="SULFOQUINOVOSYL TRANSFERASE SQD2"/>
    <property type="match status" value="1"/>
</dbReference>
<feature type="region of interest" description="Disordered" evidence="1">
    <location>
        <begin position="347"/>
        <end position="378"/>
    </location>
</feature>
<comment type="caution">
    <text evidence="3">The sequence shown here is derived from an EMBL/GenBank/DDBJ whole genome shotgun (WGS) entry which is preliminary data.</text>
</comment>
<dbReference type="Gene3D" id="3.40.50.2000">
    <property type="entry name" value="Glycogen Phosphorylase B"/>
    <property type="match status" value="2"/>
</dbReference>